<dbReference type="OrthoDB" id="9803988at2"/>
<protein>
    <submittedName>
        <fullName evidence="6">Peptide ABC transporter substrate-binding protein</fullName>
    </submittedName>
</protein>
<keyword evidence="4" id="KW-0732">Signal</keyword>
<dbReference type="InterPro" id="IPR006311">
    <property type="entry name" value="TAT_signal"/>
</dbReference>
<evidence type="ECO:0000259" key="5">
    <source>
        <dbReference type="Pfam" id="PF00496"/>
    </source>
</evidence>
<dbReference type="NCBIfam" id="TIGR01409">
    <property type="entry name" value="TAT_signal_seq"/>
    <property type="match status" value="1"/>
</dbReference>
<comment type="subcellular location">
    <subcellularLocation>
        <location evidence="1">Periplasm</location>
    </subcellularLocation>
</comment>
<dbReference type="Gene3D" id="3.10.105.10">
    <property type="entry name" value="Dipeptide-binding Protein, Domain 3"/>
    <property type="match status" value="1"/>
</dbReference>
<evidence type="ECO:0000256" key="4">
    <source>
        <dbReference type="ARBA" id="ARBA00022729"/>
    </source>
</evidence>
<evidence type="ECO:0000256" key="3">
    <source>
        <dbReference type="ARBA" id="ARBA00022448"/>
    </source>
</evidence>
<name>A0A1L3FNM4_BRAJP</name>
<proteinExistence type="inferred from homology"/>
<dbReference type="GO" id="GO:1904680">
    <property type="term" value="F:peptide transmembrane transporter activity"/>
    <property type="evidence" value="ECO:0007669"/>
    <property type="project" value="TreeGrafter"/>
</dbReference>
<dbReference type="AlphaFoldDB" id="A0A1L3FNM4"/>
<dbReference type="GO" id="GO:0015833">
    <property type="term" value="P:peptide transport"/>
    <property type="evidence" value="ECO:0007669"/>
    <property type="project" value="TreeGrafter"/>
</dbReference>
<dbReference type="InterPro" id="IPR030678">
    <property type="entry name" value="Peptide/Ni-bd"/>
</dbReference>
<dbReference type="GO" id="GO:0030288">
    <property type="term" value="C:outer membrane-bounded periplasmic space"/>
    <property type="evidence" value="ECO:0007669"/>
    <property type="project" value="UniProtKB-ARBA"/>
</dbReference>
<dbReference type="SUPFAM" id="SSF53850">
    <property type="entry name" value="Periplasmic binding protein-like II"/>
    <property type="match status" value="1"/>
</dbReference>
<dbReference type="InterPro" id="IPR000914">
    <property type="entry name" value="SBP_5_dom"/>
</dbReference>
<comment type="similarity">
    <text evidence="2">Belongs to the bacterial solute-binding protein 5 family.</text>
</comment>
<dbReference type="PROSITE" id="PS51318">
    <property type="entry name" value="TAT"/>
    <property type="match status" value="1"/>
</dbReference>
<sequence length="531" mass="58906">MKIGVGNVSRRGFLKAGAAIGGGIVGAGMPLSQAIWAAEGKVLRVRSNINPTTFDPGFYHLNHEVDVMNCIYSKLTRYRVGSQWDWELEAADKMEKVDSTHIRFRLKKGIKFTGGHGELTAKDVKFSFERVIKHKSHIRSDWGSFDHVDIEDDHTGVIVLKTPFVPLWMISLPFAVGHIVSEDAVIKATKDGGNFGTKPPAFSGPYVLADWKPNQYVVLARNPEWSGPKPGFDEIRLLTIEDDKAAERAYQAGDTDFSLIGLDSLATFKNNLPADTKLEEYPSLNFSWIGMNQDHPKLKDINVRKAIQWAINVRQILDAAYSGHAAPATGIIPPGIVGHRDKGLVPPEGDVKQAKEFLKKAGVADLALTIDCLNDSRSSTIAQTVQAQLAQVGISLQVNSHDSGSYWTLGNKSKGERWKDVQLILTEFAAVPDPYYPTSWFVQPKVGSISNWENWERFGSDRYDQLAAEAATIDDPSARAKLYHEMQDLMEESGAYRFLTHGGSPTLYRTARMQIGTRPDGYPLYPDFKTV</sequence>
<dbReference type="GO" id="GO:0043190">
    <property type="term" value="C:ATP-binding cassette (ABC) transporter complex"/>
    <property type="evidence" value="ECO:0007669"/>
    <property type="project" value="InterPro"/>
</dbReference>
<dbReference type="EMBL" id="CP017637">
    <property type="protein sequence ID" value="APG14937.1"/>
    <property type="molecule type" value="Genomic_DNA"/>
</dbReference>
<dbReference type="Proteomes" id="UP000181962">
    <property type="component" value="Chromosome"/>
</dbReference>
<dbReference type="PANTHER" id="PTHR30290">
    <property type="entry name" value="PERIPLASMIC BINDING COMPONENT OF ABC TRANSPORTER"/>
    <property type="match status" value="1"/>
</dbReference>
<keyword evidence="3" id="KW-0813">Transport</keyword>
<dbReference type="PANTHER" id="PTHR30290:SF10">
    <property type="entry name" value="PERIPLASMIC OLIGOPEPTIDE-BINDING PROTEIN-RELATED"/>
    <property type="match status" value="1"/>
</dbReference>
<organism evidence="6 7">
    <name type="scientific">Bradyrhizobium japonicum</name>
    <dbReference type="NCBI Taxonomy" id="375"/>
    <lineage>
        <taxon>Bacteria</taxon>
        <taxon>Pseudomonadati</taxon>
        <taxon>Pseudomonadota</taxon>
        <taxon>Alphaproteobacteria</taxon>
        <taxon>Hyphomicrobiales</taxon>
        <taxon>Nitrobacteraceae</taxon>
        <taxon>Bradyrhizobium</taxon>
    </lineage>
</organism>
<dbReference type="InterPro" id="IPR039424">
    <property type="entry name" value="SBP_5"/>
</dbReference>
<evidence type="ECO:0000256" key="2">
    <source>
        <dbReference type="ARBA" id="ARBA00005695"/>
    </source>
</evidence>
<evidence type="ECO:0000313" key="6">
    <source>
        <dbReference type="EMBL" id="APG14937.1"/>
    </source>
</evidence>
<dbReference type="Gene3D" id="3.40.190.10">
    <property type="entry name" value="Periplasmic binding protein-like II"/>
    <property type="match status" value="1"/>
</dbReference>
<gene>
    <name evidence="6" type="ORF">BKD09_42115</name>
</gene>
<accession>A0A1L3FNM4</accession>
<dbReference type="InterPro" id="IPR019546">
    <property type="entry name" value="TAT_signal_bac_arc"/>
</dbReference>
<dbReference type="Pfam" id="PF00496">
    <property type="entry name" value="SBP_bac_5"/>
    <property type="match status" value="1"/>
</dbReference>
<reference evidence="6 7" key="1">
    <citation type="submission" date="2016-11" db="EMBL/GenBank/DDBJ databases">
        <title>Complete Genome Sequence of Bradyrhizobium sp. strain J5, an isolated from soybean nodule in Hokkaido.</title>
        <authorList>
            <person name="Kanehara K."/>
        </authorList>
    </citation>
    <scope>NUCLEOTIDE SEQUENCE [LARGE SCALE GENOMIC DNA]</scope>
    <source>
        <strain evidence="6 7">J5</strain>
    </source>
</reference>
<dbReference type="PIRSF" id="PIRSF002741">
    <property type="entry name" value="MppA"/>
    <property type="match status" value="1"/>
</dbReference>
<dbReference type="RefSeq" id="WP_071916517.1">
    <property type="nucleotide sequence ID" value="NZ_CP017637.1"/>
</dbReference>
<feature type="domain" description="Solute-binding protein family 5" evidence="5">
    <location>
        <begin position="96"/>
        <end position="444"/>
    </location>
</feature>
<evidence type="ECO:0000256" key="1">
    <source>
        <dbReference type="ARBA" id="ARBA00004418"/>
    </source>
</evidence>
<evidence type="ECO:0000313" key="7">
    <source>
        <dbReference type="Proteomes" id="UP000181962"/>
    </source>
</evidence>